<dbReference type="AlphaFoldDB" id="A0A7R9GZQ2"/>
<sequence length="124" mass="14042">MVNTILMQIRLRENYRAFKNKKVETMSPKEYNSYTVPHLRCTYREPLVDPSTRPFVREKTLPSNSQSREDARYLSSLTAGGRKLCSGSPSQGQLASVCMCVCQLCLTGQVAARCYWAVLEPSSR</sequence>
<name>A0A7R9GZQ2_TIMCR</name>
<accession>A0A7R9GZQ2</accession>
<proteinExistence type="predicted"/>
<organism evidence="1">
    <name type="scientific">Timema cristinae</name>
    <name type="common">Walking stick</name>
    <dbReference type="NCBI Taxonomy" id="61476"/>
    <lineage>
        <taxon>Eukaryota</taxon>
        <taxon>Metazoa</taxon>
        <taxon>Ecdysozoa</taxon>
        <taxon>Arthropoda</taxon>
        <taxon>Hexapoda</taxon>
        <taxon>Insecta</taxon>
        <taxon>Pterygota</taxon>
        <taxon>Neoptera</taxon>
        <taxon>Polyneoptera</taxon>
        <taxon>Phasmatodea</taxon>
        <taxon>Timematodea</taxon>
        <taxon>Timematoidea</taxon>
        <taxon>Timematidae</taxon>
        <taxon>Timema</taxon>
    </lineage>
</organism>
<gene>
    <name evidence="1" type="ORF">TCEB3V08_LOCUS6476</name>
</gene>
<dbReference type="EMBL" id="OC318533">
    <property type="protein sequence ID" value="CAD7402408.1"/>
    <property type="molecule type" value="Genomic_DNA"/>
</dbReference>
<protein>
    <submittedName>
        <fullName evidence="1">Uncharacterized protein</fullName>
    </submittedName>
</protein>
<reference evidence="1" key="1">
    <citation type="submission" date="2020-11" db="EMBL/GenBank/DDBJ databases">
        <authorList>
            <person name="Tran Van P."/>
        </authorList>
    </citation>
    <scope>NUCLEOTIDE SEQUENCE</scope>
</reference>
<evidence type="ECO:0000313" key="1">
    <source>
        <dbReference type="EMBL" id="CAD7402408.1"/>
    </source>
</evidence>